<accession>A0AA88EFZ9</accession>
<dbReference type="Pfam" id="PF23247">
    <property type="entry name" value="LRR_RPS2"/>
    <property type="match status" value="1"/>
</dbReference>
<sequence length="79" mass="8661">MSISNCESMTQIIAGDTETEAEAKAGEFVFSKLETLVLHDLPSLTCFFSGKLVMKFPNLERVIVSECLHMQSFCLNGAA</sequence>
<dbReference type="Proteomes" id="UP001187192">
    <property type="component" value="Unassembled WGS sequence"/>
</dbReference>
<evidence type="ECO:0000259" key="1">
    <source>
        <dbReference type="Pfam" id="PF23247"/>
    </source>
</evidence>
<dbReference type="EMBL" id="BTGU01016054">
    <property type="protein sequence ID" value="GMN74202.1"/>
    <property type="molecule type" value="Genomic_DNA"/>
</dbReference>
<proteinExistence type="predicted"/>
<protein>
    <recommendedName>
        <fullName evidence="1">Disease resistance protein At4g27190-like leucine-rich repeats domain-containing protein</fullName>
    </recommendedName>
</protein>
<reference evidence="2" key="1">
    <citation type="submission" date="2023-07" db="EMBL/GenBank/DDBJ databases">
        <title>draft genome sequence of fig (Ficus carica).</title>
        <authorList>
            <person name="Takahashi T."/>
            <person name="Nishimura K."/>
        </authorList>
    </citation>
    <scope>NUCLEOTIDE SEQUENCE</scope>
</reference>
<organism evidence="2 3">
    <name type="scientific">Ficus carica</name>
    <name type="common">Common fig</name>
    <dbReference type="NCBI Taxonomy" id="3494"/>
    <lineage>
        <taxon>Eukaryota</taxon>
        <taxon>Viridiplantae</taxon>
        <taxon>Streptophyta</taxon>
        <taxon>Embryophyta</taxon>
        <taxon>Tracheophyta</taxon>
        <taxon>Spermatophyta</taxon>
        <taxon>Magnoliopsida</taxon>
        <taxon>eudicotyledons</taxon>
        <taxon>Gunneridae</taxon>
        <taxon>Pentapetalae</taxon>
        <taxon>rosids</taxon>
        <taxon>fabids</taxon>
        <taxon>Rosales</taxon>
        <taxon>Moraceae</taxon>
        <taxon>Ficeae</taxon>
        <taxon>Ficus</taxon>
    </lineage>
</organism>
<name>A0AA88EFZ9_FICCA</name>
<evidence type="ECO:0000313" key="3">
    <source>
        <dbReference type="Proteomes" id="UP001187192"/>
    </source>
</evidence>
<evidence type="ECO:0000313" key="2">
    <source>
        <dbReference type="EMBL" id="GMN74202.1"/>
    </source>
</evidence>
<dbReference type="InterPro" id="IPR057135">
    <property type="entry name" value="At4g27190-like_LRR"/>
</dbReference>
<keyword evidence="3" id="KW-1185">Reference proteome</keyword>
<feature type="non-terminal residue" evidence="2">
    <location>
        <position position="79"/>
    </location>
</feature>
<gene>
    <name evidence="2" type="ORF">TIFTF001_054979</name>
</gene>
<feature type="domain" description="Disease resistance protein At4g27190-like leucine-rich repeats" evidence="1">
    <location>
        <begin position="1"/>
        <end position="72"/>
    </location>
</feature>
<comment type="caution">
    <text evidence="2">The sequence shown here is derived from an EMBL/GenBank/DDBJ whole genome shotgun (WGS) entry which is preliminary data.</text>
</comment>
<dbReference type="AlphaFoldDB" id="A0AA88EFZ9"/>